<dbReference type="KEGG" id="hhb:Hhub_1862"/>
<gene>
    <name evidence="2" type="ORF">HHUB_1862</name>
</gene>
<keyword evidence="1" id="KW-0472">Membrane</keyword>
<dbReference type="STRING" id="1407499.HHUB_1862"/>
<dbReference type="GeneID" id="91109339"/>
<accession>A0A0U5ACN3</accession>
<dbReference type="Proteomes" id="UP000066737">
    <property type="component" value="Chromosome I"/>
</dbReference>
<dbReference type="EMBL" id="LN831302">
    <property type="protein sequence ID" value="CQH52594.1"/>
    <property type="molecule type" value="Genomic_DNA"/>
</dbReference>
<organism evidence="2 3">
    <name type="scientific">Halobacterium hubeiense</name>
    <dbReference type="NCBI Taxonomy" id="1407499"/>
    <lineage>
        <taxon>Archaea</taxon>
        <taxon>Methanobacteriati</taxon>
        <taxon>Methanobacteriota</taxon>
        <taxon>Stenosarchaea group</taxon>
        <taxon>Halobacteria</taxon>
        <taxon>Halobacteriales</taxon>
        <taxon>Halobacteriaceae</taxon>
        <taxon>Halobacterium</taxon>
    </lineage>
</organism>
<keyword evidence="1" id="KW-0812">Transmembrane</keyword>
<evidence type="ECO:0000313" key="3">
    <source>
        <dbReference type="Proteomes" id="UP000066737"/>
    </source>
</evidence>
<dbReference type="RefSeq" id="WP_058982012.1">
    <property type="nucleotide sequence ID" value="NZ_CEML01000002.1"/>
</dbReference>
<proteinExistence type="predicted"/>
<feature type="transmembrane region" description="Helical" evidence="1">
    <location>
        <begin position="12"/>
        <end position="32"/>
    </location>
</feature>
<feature type="transmembrane region" description="Helical" evidence="1">
    <location>
        <begin position="39"/>
        <end position="60"/>
    </location>
</feature>
<keyword evidence="1" id="KW-1133">Transmembrane helix</keyword>
<evidence type="ECO:0000313" key="2">
    <source>
        <dbReference type="EMBL" id="CQH52594.1"/>
    </source>
</evidence>
<dbReference type="AlphaFoldDB" id="A0A0U5ACN3"/>
<keyword evidence="3" id="KW-1185">Reference proteome</keyword>
<dbReference type="InterPro" id="IPR055947">
    <property type="entry name" value="DUF7525"/>
</dbReference>
<name>A0A0U5ACN3_9EURY</name>
<reference evidence="3" key="1">
    <citation type="journal article" date="2016" name="Environ. Microbiol.">
        <title>The complete genome of a viable archaeum isolated from 123-million-year-old rock salt.</title>
        <authorList>
            <person name="Jaakkola S.T."/>
            <person name="Pfeiffer F."/>
            <person name="Ravantti J.J."/>
            <person name="Guo Q."/>
            <person name="Liu Y."/>
            <person name="Chen X."/>
            <person name="Ma H."/>
            <person name="Yang C."/>
            <person name="Oksanen H.M."/>
            <person name="Bamford D.H."/>
        </authorList>
    </citation>
    <scope>NUCLEOTIDE SEQUENCE</scope>
    <source>
        <strain evidence="3">JI20-1</strain>
    </source>
</reference>
<dbReference type="Pfam" id="PF24369">
    <property type="entry name" value="DUF7525"/>
    <property type="match status" value="1"/>
</dbReference>
<evidence type="ECO:0000256" key="1">
    <source>
        <dbReference type="SAM" id="Phobius"/>
    </source>
</evidence>
<dbReference type="OrthoDB" id="252680at2157"/>
<protein>
    <submittedName>
        <fullName evidence="2">Uncharacterized protein</fullName>
    </submittedName>
</protein>
<sequence length="61" mass="5990">MTTGSTQETDMGVGVGLAFGLLAVAAAAYTFVAPGQFQTALGFAGAVTLSALCVAALHVWG</sequence>